<dbReference type="Proteomes" id="UP000003692">
    <property type="component" value="Unassembled WGS sequence"/>
</dbReference>
<proteinExistence type="predicted"/>
<dbReference type="EMBL" id="ADGK01000261">
    <property type="protein sequence ID" value="EFE21888.1"/>
    <property type="molecule type" value="Genomic_DNA"/>
</dbReference>
<organism evidence="1 2">
    <name type="scientific">Edwardsiella tarda ATCC 23685</name>
    <dbReference type="NCBI Taxonomy" id="500638"/>
    <lineage>
        <taxon>Bacteria</taxon>
        <taxon>Pseudomonadati</taxon>
        <taxon>Pseudomonadota</taxon>
        <taxon>Gammaproteobacteria</taxon>
        <taxon>Enterobacterales</taxon>
        <taxon>Hafniaceae</taxon>
        <taxon>Edwardsiella</taxon>
    </lineage>
</organism>
<sequence length="41" mass="4551">MPNSFLSRILCLSTCFIMLIHIRLAPNVSVSSVAENITQCK</sequence>
<accession>D4F8L0</accession>
<gene>
    <name evidence="1" type="ORF">EDWATA_03111</name>
</gene>
<evidence type="ECO:0000313" key="2">
    <source>
        <dbReference type="Proteomes" id="UP000003692"/>
    </source>
</evidence>
<protein>
    <submittedName>
        <fullName evidence="1">Uncharacterized protein</fullName>
    </submittedName>
</protein>
<dbReference type="HOGENOM" id="CLU_3269278_0_0_6"/>
<evidence type="ECO:0000313" key="1">
    <source>
        <dbReference type="EMBL" id="EFE21888.1"/>
    </source>
</evidence>
<name>D4F8L0_EDWTA</name>
<comment type="caution">
    <text evidence="1">The sequence shown here is derived from an EMBL/GenBank/DDBJ whole genome shotgun (WGS) entry which is preliminary data.</text>
</comment>
<reference evidence="1 2" key="1">
    <citation type="submission" date="2010-02" db="EMBL/GenBank/DDBJ databases">
        <authorList>
            <person name="Weinstock G."/>
            <person name="Sodergren E."/>
            <person name="Clifton S."/>
            <person name="Fulton L."/>
            <person name="Fulton B."/>
            <person name="Courtney L."/>
            <person name="Fronick C."/>
            <person name="Harrison M."/>
            <person name="Strong C."/>
            <person name="Farmer C."/>
            <person name="Delahaunty K."/>
            <person name="Markovic C."/>
            <person name="Hall O."/>
            <person name="Minx P."/>
            <person name="Tomlinson C."/>
            <person name="Mitreva M."/>
            <person name="Nelson J."/>
            <person name="Hou S."/>
            <person name="Wollam A."/>
            <person name="Pepin K.H."/>
            <person name="Johnson M."/>
            <person name="Bhonagiri V."/>
            <person name="Zhang X."/>
            <person name="Suruliraj S."/>
            <person name="Warren W."/>
            <person name="Chinwalla A."/>
            <person name="Mardis E.R."/>
            <person name="Wilson R.K."/>
        </authorList>
    </citation>
    <scope>NUCLEOTIDE SEQUENCE [LARGE SCALE GENOMIC DNA]</scope>
    <source>
        <strain evidence="1 2">ATCC 23685</strain>
    </source>
</reference>
<dbReference type="AlphaFoldDB" id="D4F8L0"/>